<evidence type="ECO:0000259" key="3">
    <source>
        <dbReference type="Pfam" id="PF20693"/>
    </source>
</evidence>
<dbReference type="EMBL" id="PPXD01000020">
    <property type="protein sequence ID" value="POH64405.1"/>
    <property type="molecule type" value="Genomic_DNA"/>
</dbReference>
<dbReference type="Proteomes" id="UP000237340">
    <property type="component" value="Unassembled WGS sequence"/>
</dbReference>
<evidence type="ECO:0000256" key="1">
    <source>
        <dbReference type="SAM" id="MobiDB-lite"/>
    </source>
</evidence>
<keyword evidence="5" id="KW-1185">Reference proteome</keyword>
<feature type="region of interest" description="Disordered" evidence="1">
    <location>
        <begin position="288"/>
        <end position="308"/>
    </location>
</feature>
<keyword evidence="2" id="KW-0812">Transmembrane</keyword>
<evidence type="ECO:0000313" key="4">
    <source>
        <dbReference type="EMBL" id="POH64405.1"/>
    </source>
</evidence>
<dbReference type="InterPro" id="IPR048428">
    <property type="entry name" value="YobI-NTPase"/>
</dbReference>
<feature type="domain" description="YobI-like P-loop NTPase" evidence="3">
    <location>
        <begin position="33"/>
        <end position="428"/>
    </location>
</feature>
<dbReference type="AlphaFoldDB" id="A0A2S3ZDG3"/>
<comment type="caution">
    <text evidence="4">The sequence shown here is derived from an EMBL/GenBank/DDBJ whole genome shotgun (WGS) entry which is preliminary data.</text>
</comment>
<feature type="transmembrane region" description="Helical" evidence="2">
    <location>
        <begin position="128"/>
        <end position="147"/>
    </location>
</feature>
<gene>
    <name evidence="4" type="ORF">C3B61_13235</name>
</gene>
<evidence type="ECO:0000313" key="5">
    <source>
        <dbReference type="Proteomes" id="UP000237340"/>
    </source>
</evidence>
<keyword evidence="2" id="KW-1133">Transmembrane helix</keyword>
<accession>A0A2S3ZDG3</accession>
<proteinExistence type="predicted"/>
<organism evidence="4 5">
    <name type="scientific">Cryobacterium zongtaii</name>
    <dbReference type="NCBI Taxonomy" id="1259217"/>
    <lineage>
        <taxon>Bacteria</taxon>
        <taxon>Bacillati</taxon>
        <taxon>Actinomycetota</taxon>
        <taxon>Actinomycetes</taxon>
        <taxon>Micrococcales</taxon>
        <taxon>Microbacteriaceae</taxon>
        <taxon>Cryobacterium</taxon>
    </lineage>
</organism>
<sequence length="1224" mass="134951">MTEDAPQPTEVPAPSVILRTLAPQYEALHHAGYLRHLEDAIKEPRNRNIALTGRYGSGKSSVLDQFELAHKADTLRISINTLGPDEDDEDLTNRIQKELVKQLVYRAEPGKLRRSRFARSKPLTRRRAFLEALGITTGGLLLLWLIGLRPGSNWFGGTDQPLLTLSLGAVFVALIVAVVWLARLIIGDRIVSQVTTAGTTITLGDKPTTYFDGFLDEIVTFFDAVEPKYVIFEDLDRFDDPQIFDSLRELNTLINASSQWIGNAEPLRFIYAIKDSLFERIGTDLDEIDKESGDKSPKSPPANSGRKIDMATAAVERANRTKFFELVIPVVSFISHRNARDLLAGALTKLHLPDDLVTRPLLDLVARHTTDMRLLINICNEFAVYAEQLYWTDNRAPGLTPDDLFALVSYKNFHLADFESIPQRASALDTLEDRHRELVRSTIEDLQRKRRELVQTEEMRRLQGETAVALGELLVTLKGLVSMRSTYGYAGIEVDGDAYTFDDASTPRFWLRVSEAGTLTLAPARPQYENSPVIIGAAELATLFPGSIDGETWRDSTPAELAHQAQQYDHDIASLRGADFENLAQYEVPPGKTQFNDTITSTLDSELARDLVRRGFLTRNYSEYSARFYGSFIGVDVAFFYNHSVQPNQMYVDYVFKTKNAITNLLEQVPDDFTSSVSALNLEVIAHLLINKLDLAKAVVTFISAHYSKDVQVFLDAAMNAPTFPREELIEVLAAHPWKQLFKYIAGHTGIPDEDTRLRLLDSALLSSETIDAYDFTAEVRSLLASGYSRLSAFREPQTDARSVTIIGFARAAGIVVADLTVLGIPLRKRIVNAEMYELSKTNLQTALEISTTPTIDELRKHDAVWRYCKGNLGAYLDAMLVNDAGAIVVMSESVLATVIAEQHATWTDEQLAAVIAASSPEAELADFSAIPREVWPLIVTGHRVVPTATNLKEYVGAHGVDESLAQYLVKDGTPIDLQGVSEVDDDDRVALAVLLLNASALLTATERVALAVQLELPDGVEAVKLVPAGDDLLACTLGAGIVPDEYASFAHFATGGWPSVADAFAVSKNAEMFITPALVSGYVAELIQSDDVPVSIRNKLAVDVAAFVPDDQVEPLRAIGIYAAEKRIRISHEQVSRIARVTMDASAVLPHLVRDRDLSPDQLIETMAFLDAPYNALTSGPGVEFNLPTGSSAKTLLERLETAGRLEIFNRGWGAGKGVRNRI</sequence>
<protein>
    <recommendedName>
        <fullName evidence="3">YobI-like P-loop NTPase domain-containing protein</fullName>
    </recommendedName>
</protein>
<name>A0A2S3ZDG3_9MICO</name>
<feature type="transmembrane region" description="Helical" evidence="2">
    <location>
        <begin position="167"/>
        <end position="186"/>
    </location>
</feature>
<dbReference type="Pfam" id="PF20693">
    <property type="entry name" value="YobI-ATPase"/>
    <property type="match status" value="1"/>
</dbReference>
<evidence type="ECO:0000256" key="2">
    <source>
        <dbReference type="SAM" id="Phobius"/>
    </source>
</evidence>
<keyword evidence="2" id="KW-0472">Membrane</keyword>
<dbReference type="SUPFAM" id="SSF52540">
    <property type="entry name" value="P-loop containing nucleoside triphosphate hydrolases"/>
    <property type="match status" value="1"/>
</dbReference>
<reference evidence="4 5" key="1">
    <citation type="submission" date="2018-01" db="EMBL/GenBank/DDBJ databases">
        <title>Cryobacterium sp. nov., from glaciers in China.</title>
        <authorList>
            <person name="Liu Q."/>
            <person name="Xin Y.-H."/>
        </authorList>
    </citation>
    <scope>NUCLEOTIDE SEQUENCE [LARGE SCALE GENOMIC DNA]</scope>
    <source>
        <strain evidence="4 5">TMN-42</strain>
    </source>
</reference>
<dbReference type="InterPro" id="IPR027417">
    <property type="entry name" value="P-loop_NTPase"/>
</dbReference>